<dbReference type="SUPFAM" id="SSF52799">
    <property type="entry name" value="(Phosphotyrosine protein) phosphatases II"/>
    <property type="match status" value="2"/>
</dbReference>
<dbReference type="PANTHER" id="PTHR23339">
    <property type="entry name" value="TYROSINE SPECIFIC PROTEIN PHOSPHATASE AND DUAL SPECIFICITY PROTEIN PHOSPHATASE"/>
    <property type="match status" value="1"/>
</dbReference>
<name>A0A8C9LEC8_PAVCR</name>
<evidence type="ECO:0000313" key="2">
    <source>
        <dbReference type="Proteomes" id="UP000694428"/>
    </source>
</evidence>
<dbReference type="InterPro" id="IPR029021">
    <property type="entry name" value="Prot-tyrosine_phosphatase-like"/>
</dbReference>
<evidence type="ECO:0000313" key="1">
    <source>
        <dbReference type="Ensembl" id="ENSPSTP00000021021.1"/>
    </source>
</evidence>
<reference evidence="1" key="2">
    <citation type="submission" date="2025-09" db="UniProtKB">
        <authorList>
            <consortium name="Ensembl"/>
        </authorList>
    </citation>
    <scope>IDENTIFICATION</scope>
</reference>
<protein>
    <submittedName>
        <fullName evidence="1">Phosphatase domain containing paladin 1</fullName>
    </submittedName>
</protein>
<reference evidence="1" key="1">
    <citation type="submission" date="2025-08" db="UniProtKB">
        <authorList>
            <consortium name="Ensembl"/>
        </authorList>
    </citation>
    <scope>IDENTIFICATION</scope>
</reference>
<proteinExistence type="predicted"/>
<dbReference type="Proteomes" id="UP000694428">
    <property type="component" value="Unplaced"/>
</dbReference>
<sequence length="835" mass="95436">MGTTASTAQQTVSASAFESVHGIGTMEDQRSLSIHSFQTLGLHNSKAKSIITNKVAPVVITYNCREEFQIHDDLLKANYTVGRISEATLEHYLVQGKYFMVRDVYSKLDVLNTTSSCGAPNFRQAKGGYAVFGMGQPSLSGFKLVLQKLQREGHKECVFFCVREEPVLFLRVESDFVPYTPRGKENLHENLHSSQRGLCVEDLELTIRKEIHDFAQLSEGVYYVYNDIERFRDEPHTVRVQGEEDIHVTEEVYRRPIFLLPTYRYHRLPLPVDGAPLEEQFDAFICFLRESPGLLLRDSSHPPPALLFSCQTGVGRTNLAMALGTLILHHHQGAAPKPEPGFGWASSDHWLSLLKVDSVIASCSEMHDMKEAIYESKKKLEGIGEDYQIQGNSTKEYFLQRTLQSLERYFYLIDGITIGFFMEYPLGFALSFSRWMCRHPELYRLQASMNSSELTITGDLITKGTRVLVVDERFCPDVLSTVKEMSVANFRRVPKMPIYGTAQPSSKALGSVLRYLTDTKRKHSRILWVSLREEVVLEGNEQIYTLREPGDLDQLIPVPVSTPEQLEKLESTLKGDLLKSQKWLEVYLEAEKQMKMFKSCLTTQEIFNQHKSTFQGLTYRRIPIPDFCAPKEQDFDRLLEAMKSALAEDSRTAFVFNCASGWGRTTTAMVIAVLTLWHFNVGTSENTAKPDRKITKHGFQGWEHLFPKPVGHGLHVERGRMLGTASCPSLHLQGRSGKDEQERRLLRLRSLQYLERYIYLILFNAYLHLEKKDSWQRPFSLWMREVAAVAGVYEVLDRLGFPELEQLEDEEPLQRLRGRWRAQSGAGWPSRGNFV</sequence>
<dbReference type="SMART" id="SM01301">
    <property type="entry name" value="PTPlike_phytase"/>
    <property type="match status" value="2"/>
</dbReference>
<dbReference type="Gene3D" id="3.90.190.10">
    <property type="entry name" value="Protein tyrosine phosphatase superfamily"/>
    <property type="match status" value="2"/>
</dbReference>
<organism evidence="1 2">
    <name type="scientific">Pavo cristatus</name>
    <name type="common">Indian peafowl</name>
    <name type="synonym">Blue peafowl</name>
    <dbReference type="NCBI Taxonomy" id="9049"/>
    <lineage>
        <taxon>Eukaryota</taxon>
        <taxon>Metazoa</taxon>
        <taxon>Chordata</taxon>
        <taxon>Craniata</taxon>
        <taxon>Vertebrata</taxon>
        <taxon>Euteleostomi</taxon>
        <taxon>Archelosauria</taxon>
        <taxon>Archosauria</taxon>
        <taxon>Dinosauria</taxon>
        <taxon>Saurischia</taxon>
        <taxon>Theropoda</taxon>
        <taxon>Coelurosauria</taxon>
        <taxon>Aves</taxon>
        <taxon>Neognathae</taxon>
        <taxon>Galloanserae</taxon>
        <taxon>Galliformes</taxon>
        <taxon>Phasianidae</taxon>
        <taxon>Phasianinae</taxon>
        <taxon>Pavo</taxon>
    </lineage>
</organism>
<accession>A0A8C9LEC8</accession>
<dbReference type="AlphaFoldDB" id="A0A8C9LEC8"/>
<dbReference type="Ensembl" id="ENSPSTT00000022055.1">
    <property type="protein sequence ID" value="ENSPSTP00000021021.1"/>
    <property type="gene ID" value="ENSPSTG00000015294.1"/>
</dbReference>
<keyword evidence="2" id="KW-1185">Reference proteome</keyword>
<dbReference type="Pfam" id="PF14566">
    <property type="entry name" value="PTPlike_phytase"/>
    <property type="match status" value="2"/>
</dbReference>
<dbReference type="InterPro" id="IPR050561">
    <property type="entry name" value="PTP"/>
</dbReference>